<sequence>MTSTSQPSLATGSAAPRPPVPAPADFAAVKQRQQATWAAGDYGVIGTTLQIVGELVCEAVDLRAGERVLDVAAGNGNASLAAARRWAEVTATDYVGALLDQARERAQAERLPILFQEADAEALPFDDGSFDVVLSTFGVMFTPDQEKAASELVRVCRRGGRIGLANWTPDGFIGQLFKTIGRYVPPPAGVKSPALWGTQARLQELFPGLEVRVTSRYFNFRYKSPAHWIEVFKTYYGPTHRAFGSLDGVREAALQSDIAELIGRFNRSGGDAMIVPSEYLEVVVTKR</sequence>
<dbReference type="RefSeq" id="WP_152586090.1">
    <property type="nucleotide sequence ID" value="NZ_CP045423.1"/>
</dbReference>
<accession>A0A5P9JV13</accession>
<evidence type="ECO:0000259" key="2">
    <source>
        <dbReference type="Pfam" id="PF08241"/>
    </source>
</evidence>
<name>A0A5P9JV13_9HYPH</name>
<dbReference type="SUPFAM" id="SSF53335">
    <property type="entry name" value="S-adenosyl-L-methionine-dependent methyltransferases"/>
    <property type="match status" value="1"/>
</dbReference>
<dbReference type="KEGG" id="mico:GDR74_09515"/>
<dbReference type="Gene3D" id="3.40.50.150">
    <property type="entry name" value="Vaccinia Virus protein VP39"/>
    <property type="match status" value="1"/>
</dbReference>
<gene>
    <name evidence="3" type="ORF">GDR74_09515</name>
</gene>
<proteinExistence type="predicted"/>
<dbReference type="InterPro" id="IPR013216">
    <property type="entry name" value="Methyltransf_11"/>
</dbReference>
<evidence type="ECO:0000256" key="1">
    <source>
        <dbReference type="SAM" id="MobiDB-lite"/>
    </source>
</evidence>
<dbReference type="AlphaFoldDB" id="A0A5P9JV13"/>
<dbReference type="Proteomes" id="UP000325614">
    <property type="component" value="Chromosome"/>
</dbReference>
<dbReference type="InterPro" id="IPR029063">
    <property type="entry name" value="SAM-dependent_MTases_sf"/>
</dbReference>
<protein>
    <submittedName>
        <fullName evidence="3">Methyltransferase domain-containing protein</fullName>
    </submittedName>
</protein>
<dbReference type="CDD" id="cd02440">
    <property type="entry name" value="AdoMet_MTases"/>
    <property type="match status" value="1"/>
</dbReference>
<organism evidence="3 4">
    <name type="scientific">Microvirga thermotolerans</name>
    <dbReference type="NCBI Taxonomy" id="2651334"/>
    <lineage>
        <taxon>Bacteria</taxon>
        <taxon>Pseudomonadati</taxon>
        <taxon>Pseudomonadota</taxon>
        <taxon>Alphaproteobacteria</taxon>
        <taxon>Hyphomicrobiales</taxon>
        <taxon>Methylobacteriaceae</taxon>
        <taxon>Microvirga</taxon>
    </lineage>
</organism>
<feature type="compositionally biased region" description="Polar residues" evidence="1">
    <location>
        <begin position="1"/>
        <end position="11"/>
    </location>
</feature>
<evidence type="ECO:0000313" key="4">
    <source>
        <dbReference type="Proteomes" id="UP000325614"/>
    </source>
</evidence>
<dbReference type="EMBL" id="CP045423">
    <property type="protein sequence ID" value="QFU16447.1"/>
    <property type="molecule type" value="Genomic_DNA"/>
</dbReference>
<feature type="domain" description="Methyltransferase type 11" evidence="2">
    <location>
        <begin position="69"/>
        <end position="162"/>
    </location>
</feature>
<keyword evidence="3" id="KW-0489">Methyltransferase</keyword>
<dbReference type="Pfam" id="PF08241">
    <property type="entry name" value="Methyltransf_11"/>
    <property type="match status" value="1"/>
</dbReference>
<dbReference type="PANTHER" id="PTHR43591">
    <property type="entry name" value="METHYLTRANSFERASE"/>
    <property type="match status" value="1"/>
</dbReference>
<dbReference type="GO" id="GO:0008757">
    <property type="term" value="F:S-adenosylmethionine-dependent methyltransferase activity"/>
    <property type="evidence" value="ECO:0007669"/>
    <property type="project" value="InterPro"/>
</dbReference>
<reference evidence="3 4" key="1">
    <citation type="submission" date="2019-10" db="EMBL/GenBank/DDBJ databases">
        <title>Isolation, Identification of Microvirga thermotolerans HR1, a novel thermophilic bacterium and Comparative Genomics of the genus Microvirga.</title>
        <authorList>
            <person name="Li J."/>
            <person name="Zhang W."/>
            <person name="Lin M."/>
            <person name="Wang J."/>
        </authorList>
    </citation>
    <scope>NUCLEOTIDE SEQUENCE [LARGE SCALE GENOMIC DNA]</scope>
    <source>
        <strain evidence="3 4">HR1</strain>
    </source>
</reference>
<feature type="region of interest" description="Disordered" evidence="1">
    <location>
        <begin position="1"/>
        <end position="23"/>
    </location>
</feature>
<dbReference type="PANTHER" id="PTHR43591:SF24">
    <property type="entry name" value="2-METHOXY-6-POLYPRENYL-1,4-BENZOQUINOL METHYLASE, MITOCHONDRIAL"/>
    <property type="match status" value="1"/>
</dbReference>
<keyword evidence="3" id="KW-0808">Transferase</keyword>
<evidence type="ECO:0000313" key="3">
    <source>
        <dbReference type="EMBL" id="QFU16447.1"/>
    </source>
</evidence>
<keyword evidence="4" id="KW-1185">Reference proteome</keyword>
<dbReference type="GO" id="GO:0032259">
    <property type="term" value="P:methylation"/>
    <property type="evidence" value="ECO:0007669"/>
    <property type="project" value="UniProtKB-KW"/>
</dbReference>